<dbReference type="STRING" id="576131.SAMN05444486_103661"/>
<dbReference type="AlphaFoldDB" id="A0A1H3MLG2"/>
<protein>
    <submittedName>
        <fullName evidence="6">Major Facilitator Superfamily protein</fullName>
    </submittedName>
</protein>
<feature type="transmembrane region" description="Helical" evidence="4">
    <location>
        <begin position="345"/>
        <end position="364"/>
    </location>
</feature>
<accession>A0A1H3MLG2</accession>
<proteinExistence type="predicted"/>
<feature type="domain" description="Major facilitator superfamily (MFS) profile" evidence="5">
    <location>
        <begin position="13"/>
        <end position="400"/>
    </location>
</feature>
<feature type="transmembrane region" description="Helical" evidence="4">
    <location>
        <begin position="102"/>
        <end position="126"/>
    </location>
</feature>
<keyword evidence="3 4" id="KW-0472">Membrane</keyword>
<feature type="transmembrane region" description="Helical" evidence="4">
    <location>
        <begin position="254"/>
        <end position="275"/>
    </location>
</feature>
<dbReference type="RefSeq" id="WP_089893470.1">
    <property type="nucleotide sequence ID" value="NZ_CALLJM010000029.1"/>
</dbReference>
<feature type="transmembrane region" description="Helical" evidence="4">
    <location>
        <begin position="12"/>
        <end position="36"/>
    </location>
</feature>
<evidence type="ECO:0000256" key="4">
    <source>
        <dbReference type="SAM" id="Phobius"/>
    </source>
</evidence>
<feature type="transmembrane region" description="Helical" evidence="4">
    <location>
        <begin position="168"/>
        <end position="188"/>
    </location>
</feature>
<dbReference type="PROSITE" id="PS50850">
    <property type="entry name" value="MFS"/>
    <property type="match status" value="1"/>
</dbReference>
<dbReference type="InterPro" id="IPR036259">
    <property type="entry name" value="MFS_trans_sf"/>
</dbReference>
<dbReference type="InterPro" id="IPR050327">
    <property type="entry name" value="Proton-linked_MCT"/>
</dbReference>
<dbReference type="InterPro" id="IPR020846">
    <property type="entry name" value="MFS_dom"/>
</dbReference>
<evidence type="ECO:0000313" key="6">
    <source>
        <dbReference type="EMBL" id="SDY76949.1"/>
    </source>
</evidence>
<dbReference type="PANTHER" id="PTHR11360">
    <property type="entry name" value="MONOCARBOXYLATE TRANSPORTER"/>
    <property type="match status" value="1"/>
</dbReference>
<keyword evidence="2 4" id="KW-1133">Transmembrane helix</keyword>
<dbReference type="PANTHER" id="PTHR11360:SF308">
    <property type="entry name" value="BLL3089 PROTEIN"/>
    <property type="match status" value="1"/>
</dbReference>
<name>A0A1H3MLG2_9RHOB</name>
<dbReference type="Gene3D" id="1.20.1250.20">
    <property type="entry name" value="MFS general substrate transporter like domains"/>
    <property type="match status" value="2"/>
</dbReference>
<sequence length="408" mass="43695">MDTLSFLRLNVRWLAAGALLTFMSSFGQTFFISIFAGEIRAEFGLSHGEWGGIYALGTLASAVVMVWSGGLTDRFRVRTLGPVVLVCLAAACAFMATNHAAWLLPAVIFTLRITGQGMSSHIAVVAMARWFTTARGRALSVAALGFSIGEAVLPLLFVALLTVYDWRLLWLAAALVALLGIPILVRLLQQERAPQSMAKSTHSVGMNGRQWTRNQAMSHWLFWVMVPALLGPSAFGTALMFHQVHFSEIKEISHLTFVAMFPLYTAVTIASMVLSGWALDRIGTPRLIVFMYLPAVLAFLVFGLGQGTAGLVLGFALFGLTSGANSTLPNAFWAEFYGTASIGSIKAMAAAVMVLGSAIGPGLTGWGIDAGISLEAQYVAVAVYFSCASALLFFGVRKATQLLPPREA</sequence>
<feature type="transmembrane region" description="Helical" evidence="4">
    <location>
        <begin position="376"/>
        <end position="396"/>
    </location>
</feature>
<dbReference type="Proteomes" id="UP000199026">
    <property type="component" value="Unassembled WGS sequence"/>
</dbReference>
<organism evidence="6 7">
    <name type="scientific">Lentibacter algarum</name>
    <dbReference type="NCBI Taxonomy" id="576131"/>
    <lineage>
        <taxon>Bacteria</taxon>
        <taxon>Pseudomonadati</taxon>
        <taxon>Pseudomonadota</taxon>
        <taxon>Alphaproteobacteria</taxon>
        <taxon>Rhodobacterales</taxon>
        <taxon>Roseobacteraceae</taxon>
        <taxon>Lentibacter</taxon>
    </lineage>
</organism>
<evidence type="ECO:0000256" key="1">
    <source>
        <dbReference type="ARBA" id="ARBA00022692"/>
    </source>
</evidence>
<dbReference type="OrthoDB" id="1404228at2"/>
<feature type="transmembrane region" description="Helical" evidence="4">
    <location>
        <begin position="48"/>
        <end position="67"/>
    </location>
</feature>
<dbReference type="EMBL" id="FNPR01000003">
    <property type="protein sequence ID" value="SDY76949.1"/>
    <property type="molecule type" value="Genomic_DNA"/>
</dbReference>
<feature type="transmembrane region" description="Helical" evidence="4">
    <location>
        <begin position="138"/>
        <end position="162"/>
    </location>
</feature>
<feature type="transmembrane region" description="Helical" evidence="4">
    <location>
        <begin position="287"/>
        <end position="305"/>
    </location>
</feature>
<dbReference type="InterPro" id="IPR011701">
    <property type="entry name" value="MFS"/>
</dbReference>
<dbReference type="GO" id="GO:0022857">
    <property type="term" value="F:transmembrane transporter activity"/>
    <property type="evidence" value="ECO:0007669"/>
    <property type="project" value="InterPro"/>
</dbReference>
<feature type="transmembrane region" description="Helical" evidence="4">
    <location>
        <begin position="220"/>
        <end position="242"/>
    </location>
</feature>
<reference evidence="6 7" key="1">
    <citation type="submission" date="2016-10" db="EMBL/GenBank/DDBJ databases">
        <authorList>
            <person name="de Groot N.N."/>
        </authorList>
    </citation>
    <scope>NUCLEOTIDE SEQUENCE [LARGE SCALE GENOMIC DNA]</scope>
    <source>
        <strain evidence="6 7">DSM 24677</strain>
    </source>
</reference>
<evidence type="ECO:0000313" key="7">
    <source>
        <dbReference type="Proteomes" id="UP000199026"/>
    </source>
</evidence>
<evidence type="ECO:0000256" key="2">
    <source>
        <dbReference type="ARBA" id="ARBA00022989"/>
    </source>
</evidence>
<gene>
    <name evidence="6" type="ORF">SAMN05444486_103661</name>
</gene>
<dbReference type="SUPFAM" id="SSF103473">
    <property type="entry name" value="MFS general substrate transporter"/>
    <property type="match status" value="1"/>
</dbReference>
<keyword evidence="7" id="KW-1185">Reference proteome</keyword>
<evidence type="ECO:0000256" key="3">
    <source>
        <dbReference type="ARBA" id="ARBA00023136"/>
    </source>
</evidence>
<feature type="transmembrane region" description="Helical" evidence="4">
    <location>
        <begin position="79"/>
        <end position="96"/>
    </location>
</feature>
<evidence type="ECO:0000259" key="5">
    <source>
        <dbReference type="PROSITE" id="PS50850"/>
    </source>
</evidence>
<feature type="transmembrane region" description="Helical" evidence="4">
    <location>
        <begin position="311"/>
        <end position="333"/>
    </location>
</feature>
<dbReference type="Pfam" id="PF07690">
    <property type="entry name" value="MFS_1"/>
    <property type="match status" value="1"/>
</dbReference>
<keyword evidence="1 4" id="KW-0812">Transmembrane</keyword>
<dbReference type="GeneID" id="78125603"/>